<sequence length="172" mass="19237">LVSLVSHVKILRKQHLLGDVLKDIRYKAPSGHNLTAYILTSSEPSACGLALEAKKEYLLSVSHVKILRKQRLQGDVLKDIRYKVHHIKIYKAPSGFNLTAYILTSSEPSACGLALEAKKEYLLSGSYYDNEFHTSSCFQVVSDEPADNFSGNLMEWKDVSAAFKRKLASFIC</sequence>
<organism evidence="3 4">
    <name type="scientific">Oesophagostomum dentatum</name>
    <name type="common">Nodular worm</name>
    <dbReference type="NCBI Taxonomy" id="61180"/>
    <lineage>
        <taxon>Eukaryota</taxon>
        <taxon>Metazoa</taxon>
        <taxon>Ecdysozoa</taxon>
        <taxon>Nematoda</taxon>
        <taxon>Chromadorea</taxon>
        <taxon>Rhabditida</taxon>
        <taxon>Rhabditina</taxon>
        <taxon>Rhabditomorpha</taxon>
        <taxon>Strongyloidea</taxon>
        <taxon>Strongylidae</taxon>
        <taxon>Oesophagostomum</taxon>
    </lineage>
</organism>
<dbReference type="PANTHER" id="PTHR11844">
    <property type="entry name" value="METALLOPROTEASE INHIBITOR"/>
    <property type="match status" value="1"/>
</dbReference>
<dbReference type="InterPro" id="IPR001820">
    <property type="entry name" value="TIMP"/>
</dbReference>
<keyword evidence="4" id="KW-1185">Reference proteome</keyword>
<dbReference type="GO" id="GO:0002020">
    <property type="term" value="F:protease binding"/>
    <property type="evidence" value="ECO:0007669"/>
    <property type="project" value="TreeGrafter"/>
</dbReference>
<evidence type="ECO:0000256" key="2">
    <source>
        <dbReference type="ARBA" id="ARBA00022525"/>
    </source>
</evidence>
<evidence type="ECO:0000313" key="4">
    <source>
        <dbReference type="Proteomes" id="UP000053660"/>
    </source>
</evidence>
<dbReference type="GO" id="GO:0005615">
    <property type="term" value="C:extracellular space"/>
    <property type="evidence" value="ECO:0007669"/>
    <property type="project" value="TreeGrafter"/>
</dbReference>
<name>A0A0B1SNM4_OESDE</name>
<protein>
    <recommendedName>
        <fullName evidence="5">NTR domain-containing protein</fullName>
    </recommendedName>
</protein>
<dbReference type="SUPFAM" id="SSF50242">
    <property type="entry name" value="TIMP-like"/>
    <property type="match status" value="1"/>
</dbReference>
<dbReference type="Gene3D" id="2.40.50.120">
    <property type="match status" value="1"/>
</dbReference>
<dbReference type="EMBL" id="KN563699">
    <property type="protein sequence ID" value="KHJ85486.1"/>
    <property type="molecule type" value="Genomic_DNA"/>
</dbReference>
<dbReference type="PANTHER" id="PTHR11844:SF29">
    <property type="entry name" value="METALLOPROTEINASE INHIBITOR TAG-225-RELATED"/>
    <property type="match status" value="1"/>
</dbReference>
<evidence type="ECO:0000256" key="1">
    <source>
        <dbReference type="ARBA" id="ARBA00004613"/>
    </source>
</evidence>
<keyword evidence="2" id="KW-0964">Secreted</keyword>
<dbReference type="OrthoDB" id="5826152at2759"/>
<proteinExistence type="predicted"/>
<dbReference type="Pfam" id="PF00965">
    <property type="entry name" value="TIMP"/>
    <property type="match status" value="1"/>
</dbReference>
<reference evidence="3 4" key="1">
    <citation type="submission" date="2014-03" db="EMBL/GenBank/DDBJ databases">
        <title>Draft genome of the hookworm Oesophagostomum dentatum.</title>
        <authorList>
            <person name="Mitreva M."/>
        </authorList>
    </citation>
    <scope>NUCLEOTIDE SEQUENCE [LARGE SCALE GENOMIC DNA]</scope>
    <source>
        <strain evidence="3 4">OD-Hann</strain>
    </source>
</reference>
<gene>
    <name evidence="3" type="ORF">OESDEN_14786</name>
</gene>
<dbReference type="Proteomes" id="UP000053660">
    <property type="component" value="Unassembled WGS sequence"/>
</dbReference>
<evidence type="ECO:0000313" key="3">
    <source>
        <dbReference type="EMBL" id="KHJ85486.1"/>
    </source>
</evidence>
<dbReference type="GO" id="GO:0051045">
    <property type="term" value="P:negative regulation of membrane protein ectodomain proteolysis"/>
    <property type="evidence" value="ECO:0007669"/>
    <property type="project" value="TreeGrafter"/>
</dbReference>
<dbReference type="InterPro" id="IPR008993">
    <property type="entry name" value="TIMP-like_OB-fold"/>
</dbReference>
<feature type="non-terminal residue" evidence="3">
    <location>
        <position position="1"/>
    </location>
</feature>
<dbReference type="AlphaFoldDB" id="A0A0B1SNM4"/>
<evidence type="ECO:0008006" key="5">
    <source>
        <dbReference type="Google" id="ProtNLM"/>
    </source>
</evidence>
<comment type="subcellular location">
    <subcellularLocation>
        <location evidence="1">Secreted</location>
    </subcellularLocation>
</comment>
<accession>A0A0B1SNM4</accession>
<dbReference type="GO" id="GO:0031012">
    <property type="term" value="C:extracellular matrix"/>
    <property type="evidence" value="ECO:0007669"/>
    <property type="project" value="TreeGrafter"/>
</dbReference>
<dbReference type="GO" id="GO:0008191">
    <property type="term" value="F:metalloendopeptidase inhibitor activity"/>
    <property type="evidence" value="ECO:0007669"/>
    <property type="project" value="InterPro"/>
</dbReference>